<dbReference type="EMBL" id="CP042425">
    <property type="protein sequence ID" value="QEL16685.1"/>
    <property type="molecule type" value="Genomic_DNA"/>
</dbReference>
<dbReference type="KEGG" id="lrs:PX52LOC_03648"/>
<evidence type="ECO:0000313" key="2">
    <source>
        <dbReference type="EMBL" id="QEL16685.1"/>
    </source>
</evidence>
<keyword evidence="1" id="KW-0472">Membrane</keyword>
<dbReference type="AlphaFoldDB" id="A0A5C1ADH2"/>
<dbReference type="RefSeq" id="WP_168219069.1">
    <property type="nucleotide sequence ID" value="NZ_CP042425.1"/>
</dbReference>
<evidence type="ECO:0000313" key="3">
    <source>
        <dbReference type="Proteomes" id="UP000324974"/>
    </source>
</evidence>
<dbReference type="Proteomes" id="UP000324974">
    <property type="component" value="Chromosome"/>
</dbReference>
<name>A0A5C1ADH2_9BACT</name>
<proteinExistence type="predicted"/>
<feature type="transmembrane region" description="Helical" evidence="1">
    <location>
        <begin position="27"/>
        <end position="50"/>
    </location>
</feature>
<evidence type="ECO:0000256" key="1">
    <source>
        <dbReference type="SAM" id="Phobius"/>
    </source>
</evidence>
<accession>A0A5C1ADH2</accession>
<gene>
    <name evidence="2" type="ORF">PX52LOC_03648</name>
</gene>
<organism evidence="2 3">
    <name type="scientific">Limnoglobus roseus</name>
    <dbReference type="NCBI Taxonomy" id="2598579"/>
    <lineage>
        <taxon>Bacteria</taxon>
        <taxon>Pseudomonadati</taxon>
        <taxon>Planctomycetota</taxon>
        <taxon>Planctomycetia</taxon>
        <taxon>Gemmatales</taxon>
        <taxon>Gemmataceae</taxon>
        <taxon>Limnoglobus</taxon>
    </lineage>
</organism>
<keyword evidence="1" id="KW-0812">Transmembrane</keyword>
<protein>
    <submittedName>
        <fullName evidence="2">Uncharacterized protein</fullName>
    </submittedName>
</protein>
<reference evidence="3" key="1">
    <citation type="submission" date="2019-08" db="EMBL/GenBank/DDBJ databases">
        <title>Limnoglobus roseus gen. nov., sp. nov., a novel freshwater planctomycete with a giant genome from the family Gemmataceae.</title>
        <authorList>
            <person name="Kulichevskaya I.S."/>
            <person name="Naumoff D.G."/>
            <person name="Miroshnikov K."/>
            <person name="Ivanova A."/>
            <person name="Philippov D.A."/>
            <person name="Hakobyan A."/>
            <person name="Rijpstra I.C."/>
            <person name="Sinninghe Damste J.S."/>
            <person name="Liesack W."/>
            <person name="Dedysh S.N."/>
        </authorList>
    </citation>
    <scope>NUCLEOTIDE SEQUENCE [LARGE SCALE GENOMIC DNA]</scope>
    <source>
        <strain evidence="3">PX52</strain>
    </source>
</reference>
<sequence>MIAVLALLLTAVTLAVGGWFIGHWWGLAISVVLGVLLLGVGLTAATMLYAMTQDWA</sequence>
<keyword evidence="1" id="KW-1133">Transmembrane helix</keyword>
<keyword evidence="3" id="KW-1185">Reference proteome</keyword>